<feature type="compositionally biased region" description="Pro residues" evidence="1">
    <location>
        <begin position="286"/>
        <end position="300"/>
    </location>
</feature>
<feature type="domain" description="PDZ" evidence="2">
    <location>
        <begin position="124"/>
        <end position="208"/>
    </location>
</feature>
<dbReference type="PROSITE" id="PS50106">
    <property type="entry name" value="PDZ"/>
    <property type="match status" value="2"/>
</dbReference>
<dbReference type="PANTHER" id="PTHR19964:SF84">
    <property type="entry name" value="LIGAND OF NUMB PROTEIN X 2-LIKE ISOFORM X1"/>
    <property type="match status" value="1"/>
</dbReference>
<proteinExistence type="predicted"/>
<feature type="compositionally biased region" description="Basic and acidic residues" evidence="1">
    <location>
        <begin position="265"/>
        <end position="281"/>
    </location>
</feature>
<evidence type="ECO:0000313" key="4">
    <source>
        <dbReference type="Proteomes" id="UP000440578"/>
    </source>
</evidence>
<protein>
    <submittedName>
        <fullName evidence="3">Ligand of Numb protein X 2</fullName>
    </submittedName>
</protein>
<keyword evidence="4" id="KW-1185">Reference proteome</keyword>
<dbReference type="InterPro" id="IPR001478">
    <property type="entry name" value="PDZ"/>
</dbReference>
<evidence type="ECO:0000259" key="2">
    <source>
        <dbReference type="PROSITE" id="PS50106"/>
    </source>
</evidence>
<comment type="caution">
    <text evidence="3">The sequence shown here is derived from an EMBL/GenBank/DDBJ whole genome shotgun (WGS) entry which is preliminary data.</text>
</comment>
<dbReference type="InterPro" id="IPR051342">
    <property type="entry name" value="PDZ_scaffold"/>
</dbReference>
<feature type="region of interest" description="Disordered" evidence="1">
    <location>
        <begin position="204"/>
        <end position="315"/>
    </location>
</feature>
<evidence type="ECO:0000313" key="3">
    <source>
        <dbReference type="EMBL" id="KAF0287175.1"/>
    </source>
</evidence>
<dbReference type="AlphaFoldDB" id="A0A6A4V0K9"/>
<organism evidence="3 4">
    <name type="scientific">Amphibalanus amphitrite</name>
    <name type="common">Striped barnacle</name>
    <name type="synonym">Balanus amphitrite</name>
    <dbReference type="NCBI Taxonomy" id="1232801"/>
    <lineage>
        <taxon>Eukaryota</taxon>
        <taxon>Metazoa</taxon>
        <taxon>Ecdysozoa</taxon>
        <taxon>Arthropoda</taxon>
        <taxon>Crustacea</taxon>
        <taxon>Multicrustacea</taxon>
        <taxon>Cirripedia</taxon>
        <taxon>Thoracica</taxon>
        <taxon>Thoracicalcarea</taxon>
        <taxon>Balanomorpha</taxon>
        <taxon>Balanoidea</taxon>
        <taxon>Balanidae</taxon>
        <taxon>Amphibalaninae</taxon>
        <taxon>Amphibalanus</taxon>
    </lineage>
</organism>
<sequence>MFCIVTVCFYLPSGITRLPIIEGEISHIEIPRTATNLGMTIVGGADTPLRCVVIQEVFNDSLVAQDGRLQAGDQIVEVNGVDMTNASHKMICQALKVQTPVLQLGVYREKIDPPPPSDDPELHTVTLEKMPGQTLGIKLVSRRCGSAGDGVYVAEVISGSAASQDSRLRRDDRILYINGRDVRHGRLQLACELIQSNSTVSLVVSRPSPARGPSDDVPDGLFRRAGPGLAVSHARTKSAPERLSQSGGGSVAVPAAPDEPSGADEPDRAAISRQARGESMDHLSAPDPPSVAPPPLPAKPGDPRRRSKEARRSLRIEGDVLQQKTVTIAKVRRSGPKDLLASVAIVCGT</sequence>
<dbReference type="SMART" id="SM00228">
    <property type="entry name" value="PDZ"/>
    <property type="match status" value="2"/>
</dbReference>
<dbReference type="SUPFAM" id="SSF50156">
    <property type="entry name" value="PDZ domain-like"/>
    <property type="match status" value="2"/>
</dbReference>
<dbReference type="Pfam" id="PF00595">
    <property type="entry name" value="PDZ"/>
    <property type="match status" value="2"/>
</dbReference>
<reference evidence="3 4" key="1">
    <citation type="submission" date="2019-07" db="EMBL/GenBank/DDBJ databases">
        <title>Draft genome assembly of a fouling barnacle, Amphibalanus amphitrite (Darwin, 1854): The first reference genome for Thecostraca.</title>
        <authorList>
            <person name="Kim W."/>
        </authorList>
    </citation>
    <scope>NUCLEOTIDE SEQUENCE [LARGE SCALE GENOMIC DNA]</scope>
    <source>
        <strain evidence="3">SNU_AA5</strain>
        <tissue evidence="3">Soma without cirri and trophi</tissue>
    </source>
</reference>
<dbReference type="Proteomes" id="UP000440578">
    <property type="component" value="Unassembled WGS sequence"/>
</dbReference>
<evidence type="ECO:0000256" key="1">
    <source>
        <dbReference type="SAM" id="MobiDB-lite"/>
    </source>
</evidence>
<feature type="domain" description="PDZ" evidence="2">
    <location>
        <begin position="27"/>
        <end position="110"/>
    </location>
</feature>
<dbReference type="PANTHER" id="PTHR19964">
    <property type="entry name" value="MULTIPLE PDZ DOMAIN PROTEIN"/>
    <property type="match status" value="1"/>
</dbReference>
<dbReference type="OrthoDB" id="438726at2759"/>
<gene>
    <name evidence="3" type="primary">Lnx2</name>
    <name evidence="3" type="ORF">FJT64_014361</name>
</gene>
<dbReference type="InterPro" id="IPR036034">
    <property type="entry name" value="PDZ_sf"/>
</dbReference>
<dbReference type="EMBL" id="VIIS01002210">
    <property type="protein sequence ID" value="KAF0287175.1"/>
    <property type="molecule type" value="Genomic_DNA"/>
</dbReference>
<name>A0A6A4V0K9_AMPAM</name>
<accession>A0A6A4V0K9</accession>
<dbReference type="Gene3D" id="2.30.42.10">
    <property type="match status" value="2"/>
</dbReference>